<dbReference type="AlphaFoldDB" id="A0ABD3C248"/>
<dbReference type="EMBL" id="JAVIJP010000055">
    <property type="protein sequence ID" value="KAL3622930.1"/>
    <property type="molecule type" value="Genomic_DNA"/>
</dbReference>
<accession>A0ABD3C248</accession>
<protein>
    <submittedName>
        <fullName evidence="1">Uncharacterized protein</fullName>
    </submittedName>
</protein>
<keyword evidence="2" id="KW-1185">Reference proteome</keyword>
<comment type="caution">
    <text evidence="1">The sequence shown here is derived from an EMBL/GenBank/DDBJ whole genome shotgun (WGS) entry which is preliminary data.</text>
</comment>
<gene>
    <name evidence="1" type="ORF">CASFOL_033230</name>
</gene>
<dbReference type="Proteomes" id="UP001632038">
    <property type="component" value="Unassembled WGS sequence"/>
</dbReference>
<evidence type="ECO:0000313" key="2">
    <source>
        <dbReference type="Proteomes" id="UP001632038"/>
    </source>
</evidence>
<reference evidence="2" key="1">
    <citation type="journal article" date="2024" name="IScience">
        <title>Strigolactones Initiate the Formation of Haustorium-like Structures in Castilleja.</title>
        <authorList>
            <person name="Buerger M."/>
            <person name="Peterson D."/>
            <person name="Chory J."/>
        </authorList>
    </citation>
    <scope>NUCLEOTIDE SEQUENCE [LARGE SCALE GENOMIC DNA]</scope>
</reference>
<sequence length="110" mass="12848">MQRGRDNVTYYDHVQKCCPSSRQYGTSQQLPFFYGVLIGRPKPFPSLQNPDGERERIKKGSIFFLNGLILYRKVFRAIHHVENDQPPMYRTLFLPRKRGPPYDATDGCPK</sequence>
<name>A0ABD3C248_9LAMI</name>
<evidence type="ECO:0000313" key="1">
    <source>
        <dbReference type="EMBL" id="KAL3622930.1"/>
    </source>
</evidence>
<proteinExistence type="predicted"/>
<organism evidence="1 2">
    <name type="scientific">Castilleja foliolosa</name>
    <dbReference type="NCBI Taxonomy" id="1961234"/>
    <lineage>
        <taxon>Eukaryota</taxon>
        <taxon>Viridiplantae</taxon>
        <taxon>Streptophyta</taxon>
        <taxon>Embryophyta</taxon>
        <taxon>Tracheophyta</taxon>
        <taxon>Spermatophyta</taxon>
        <taxon>Magnoliopsida</taxon>
        <taxon>eudicotyledons</taxon>
        <taxon>Gunneridae</taxon>
        <taxon>Pentapetalae</taxon>
        <taxon>asterids</taxon>
        <taxon>lamiids</taxon>
        <taxon>Lamiales</taxon>
        <taxon>Orobanchaceae</taxon>
        <taxon>Pedicularideae</taxon>
        <taxon>Castillejinae</taxon>
        <taxon>Castilleja</taxon>
    </lineage>
</organism>